<evidence type="ECO:0000313" key="2">
    <source>
        <dbReference type="EMBL" id="HIS37826.1"/>
    </source>
</evidence>
<feature type="region of interest" description="Disordered" evidence="1">
    <location>
        <begin position="1"/>
        <end position="20"/>
    </location>
</feature>
<feature type="compositionally biased region" description="Polar residues" evidence="1">
    <location>
        <begin position="1"/>
        <end position="16"/>
    </location>
</feature>
<protein>
    <submittedName>
        <fullName evidence="2">Uncharacterized protein</fullName>
    </submittedName>
</protein>
<gene>
    <name evidence="2" type="ORF">IAC10_14575</name>
</gene>
<reference evidence="2" key="2">
    <citation type="journal article" date="2021" name="PeerJ">
        <title>Extensive microbial diversity within the chicken gut microbiome revealed by metagenomics and culture.</title>
        <authorList>
            <person name="Gilroy R."/>
            <person name="Ravi A."/>
            <person name="Getino M."/>
            <person name="Pursley I."/>
            <person name="Horton D.L."/>
            <person name="Alikhan N.F."/>
            <person name="Baker D."/>
            <person name="Gharbi K."/>
            <person name="Hall N."/>
            <person name="Watson M."/>
            <person name="Adriaenssens E.M."/>
            <person name="Foster-Nyarko E."/>
            <person name="Jarju S."/>
            <person name="Secka A."/>
            <person name="Antonio M."/>
            <person name="Oren A."/>
            <person name="Chaudhuri R.R."/>
            <person name="La Ragione R."/>
            <person name="Hildebrand F."/>
            <person name="Pallen M.J."/>
        </authorList>
    </citation>
    <scope>NUCLEOTIDE SEQUENCE</scope>
    <source>
        <strain evidence="2">6276</strain>
    </source>
</reference>
<dbReference type="AlphaFoldDB" id="A0A9D1F1M8"/>
<accession>A0A9D1F1M8</accession>
<dbReference type="Proteomes" id="UP000823928">
    <property type="component" value="Unassembled WGS sequence"/>
</dbReference>
<sequence>MKVSSIGVTSTPQFSGEKTKKAMRNTAGAAAIALATAMPMENADAQYMMPPPPIPPITYYQNYLPQTAFDVPDCFVYGDVRNFDYDKSLKQTFDDIDSQGRKNGFISVNEAIAADRENWNATHLYPYNSYQLNRTVSTFNLVSTMYNEEGSNPKTINFREYAKIMKDYMQARNINTFFNLLRIITVPRIVCPPPPPHHHHHPAPPPPPHRHRY</sequence>
<comment type="caution">
    <text evidence="2">The sequence shown here is derived from an EMBL/GenBank/DDBJ whole genome shotgun (WGS) entry which is preliminary data.</text>
</comment>
<name>A0A9D1F1M8_9BACT</name>
<dbReference type="EMBL" id="DVIU01000298">
    <property type="protein sequence ID" value="HIS37826.1"/>
    <property type="molecule type" value="Genomic_DNA"/>
</dbReference>
<evidence type="ECO:0000313" key="3">
    <source>
        <dbReference type="Proteomes" id="UP000823928"/>
    </source>
</evidence>
<evidence type="ECO:0000256" key="1">
    <source>
        <dbReference type="SAM" id="MobiDB-lite"/>
    </source>
</evidence>
<reference evidence="2" key="1">
    <citation type="submission" date="2020-10" db="EMBL/GenBank/DDBJ databases">
        <authorList>
            <person name="Gilroy R."/>
        </authorList>
    </citation>
    <scope>NUCLEOTIDE SEQUENCE</scope>
    <source>
        <strain evidence="2">6276</strain>
    </source>
</reference>
<proteinExistence type="predicted"/>
<organism evidence="2 3">
    <name type="scientific">Candidatus Scatousia excrementigallinarum</name>
    <dbReference type="NCBI Taxonomy" id="2840935"/>
    <lineage>
        <taxon>Bacteria</taxon>
        <taxon>Candidatus Scatousia</taxon>
    </lineage>
</organism>